<dbReference type="EMBL" id="CP014060">
    <property type="protein sequence ID" value="AMG37901.1"/>
    <property type="molecule type" value="Genomic_DNA"/>
</dbReference>
<dbReference type="Gene3D" id="3.50.50.60">
    <property type="entry name" value="FAD/NAD(P)-binding domain"/>
    <property type="match status" value="2"/>
</dbReference>
<sequence length="428" mass="46038">MPASPSCPTVPPPPTSDTVFVIGAGIVGACVALALNRAGCKVTLIDALPPGCGTSYGNAGLISVDSCLPISLPGMIWKTPKWLLSRDGPLAIRPAYLPSLLPWLVKWLRAGREDRVLAHSAALHRLHRPALTQYRSLLGAEAFADLIKAGGQLHLWAGSPHSNAAGRLITEIRRRQKILVKTLDARDIARLVPGLDAKGMHGICFEEHAHCINPQRLVQTLVHNFLSEGGTLRHERIQCIQAMARGGYALWGSTGSVHAEQVVLAAGAHTPRLLGPLGVRMPMEVERGYHVELPFAQVQLKVPFVDKDRAVAVTPMEHGLRIAGTVEFAGLDRPPDPRRTEALLRIAGELFPGINTDGARTWLGFRPSTPDSMPIIGRIAKHPGLFVACGHGHTGLTGAPMTAQLIVHWVTGRAAQIDPEPYGLSRFS</sequence>
<dbReference type="InterPro" id="IPR006076">
    <property type="entry name" value="FAD-dep_OxRdtase"/>
</dbReference>
<evidence type="ECO:0000259" key="2">
    <source>
        <dbReference type="Pfam" id="PF01266"/>
    </source>
</evidence>
<dbReference type="AlphaFoldDB" id="A0A0X8P0X9"/>
<reference evidence="4" key="1">
    <citation type="submission" date="2015-12" db="EMBL/GenBank/DDBJ databases">
        <title>FDA dAtabase for Regulatory Grade micrObial Sequences (FDA-ARGOS): Supporting development and validation of Infectious Disease Dx tests.</title>
        <authorList>
            <person name="Case J."/>
            <person name="Tallon L."/>
            <person name="Sadzewicz L."/>
            <person name="Sengamalay N."/>
            <person name="Ott S."/>
            <person name="Godinez A."/>
            <person name="Nagaraj S."/>
            <person name="Nadendla S."/>
            <person name="Sichtig H."/>
        </authorList>
    </citation>
    <scope>NUCLEOTIDE SEQUENCE [LARGE SCALE GENOMIC DNA]</scope>
    <source>
        <strain evidence="4">FDAARGOS_147</strain>
    </source>
</reference>
<dbReference type="Pfam" id="PF01266">
    <property type="entry name" value="DAO"/>
    <property type="match status" value="1"/>
</dbReference>
<dbReference type="InterPro" id="IPR036188">
    <property type="entry name" value="FAD/NAD-bd_sf"/>
</dbReference>
<proteinExistence type="predicted"/>
<feature type="domain" description="FAD dependent oxidoreductase" evidence="2">
    <location>
        <begin position="19"/>
        <end position="409"/>
    </location>
</feature>
<evidence type="ECO:0000256" key="1">
    <source>
        <dbReference type="ARBA" id="ARBA00023002"/>
    </source>
</evidence>
<dbReference type="GO" id="GO:0005737">
    <property type="term" value="C:cytoplasm"/>
    <property type="evidence" value="ECO:0007669"/>
    <property type="project" value="TreeGrafter"/>
</dbReference>
<keyword evidence="1" id="KW-0560">Oxidoreductase</keyword>
<dbReference type="GO" id="GO:0016491">
    <property type="term" value="F:oxidoreductase activity"/>
    <property type="evidence" value="ECO:0007669"/>
    <property type="project" value="UniProtKB-KW"/>
</dbReference>
<evidence type="ECO:0000313" key="4">
    <source>
        <dbReference type="Proteomes" id="UP000060602"/>
    </source>
</evidence>
<dbReference type="Gene3D" id="3.30.9.10">
    <property type="entry name" value="D-Amino Acid Oxidase, subunit A, domain 2"/>
    <property type="match status" value="1"/>
</dbReference>
<evidence type="ECO:0000313" key="3">
    <source>
        <dbReference type="EMBL" id="AMG37901.1"/>
    </source>
</evidence>
<gene>
    <name evidence="3" type="ORF">AL504_18940</name>
</gene>
<organism evidence="3 4">
    <name type="scientific">Alcaligenes xylosoxydans xylosoxydans</name>
    <name type="common">Achromobacter xylosoxidans</name>
    <dbReference type="NCBI Taxonomy" id="85698"/>
    <lineage>
        <taxon>Bacteria</taxon>
        <taxon>Pseudomonadati</taxon>
        <taxon>Pseudomonadota</taxon>
        <taxon>Betaproteobacteria</taxon>
        <taxon>Burkholderiales</taxon>
        <taxon>Alcaligenaceae</taxon>
        <taxon>Achromobacter</taxon>
    </lineage>
</organism>
<dbReference type="SUPFAM" id="SSF51905">
    <property type="entry name" value="FAD/NAD(P)-binding domain"/>
    <property type="match status" value="1"/>
</dbReference>
<dbReference type="PANTHER" id="PTHR13847">
    <property type="entry name" value="SARCOSINE DEHYDROGENASE-RELATED"/>
    <property type="match status" value="1"/>
</dbReference>
<protein>
    <submittedName>
        <fullName evidence="3">FAD-dependent oxidoreductase</fullName>
    </submittedName>
</protein>
<dbReference type="SUPFAM" id="SSF54373">
    <property type="entry name" value="FAD-linked reductases, C-terminal domain"/>
    <property type="match status" value="1"/>
</dbReference>
<dbReference type="Proteomes" id="UP000060602">
    <property type="component" value="Chromosome"/>
</dbReference>
<dbReference type="RefSeq" id="WP_061072848.1">
    <property type="nucleotide sequence ID" value="NZ_CP014060.2"/>
</dbReference>
<name>A0A0X8P0X9_ALCXX</name>
<accession>A0A0X8P0X9</accession>
<dbReference type="PANTHER" id="PTHR13847:SF289">
    <property type="entry name" value="GLYCINE OXIDASE"/>
    <property type="match status" value="1"/>
</dbReference>